<name>A0A0E9U380_ANGAN</name>
<feature type="region of interest" description="Disordered" evidence="1">
    <location>
        <begin position="1"/>
        <end position="22"/>
    </location>
</feature>
<reference evidence="2" key="1">
    <citation type="submission" date="2014-11" db="EMBL/GenBank/DDBJ databases">
        <authorList>
            <person name="Amaro Gonzalez C."/>
        </authorList>
    </citation>
    <scope>NUCLEOTIDE SEQUENCE</scope>
</reference>
<dbReference type="EMBL" id="GBXM01048341">
    <property type="protein sequence ID" value="JAH60236.1"/>
    <property type="molecule type" value="Transcribed_RNA"/>
</dbReference>
<evidence type="ECO:0000313" key="2">
    <source>
        <dbReference type="EMBL" id="JAH60236.1"/>
    </source>
</evidence>
<dbReference type="AlphaFoldDB" id="A0A0E9U380"/>
<feature type="compositionally biased region" description="Polar residues" evidence="1">
    <location>
        <begin position="1"/>
        <end position="15"/>
    </location>
</feature>
<sequence length="22" mass="2293">MQEVSQPQLLPTASSGEMAGCK</sequence>
<reference evidence="2" key="2">
    <citation type="journal article" date="2015" name="Fish Shellfish Immunol.">
        <title>Early steps in the European eel (Anguilla anguilla)-Vibrio vulnificus interaction in the gills: Role of the RtxA13 toxin.</title>
        <authorList>
            <person name="Callol A."/>
            <person name="Pajuelo D."/>
            <person name="Ebbesson L."/>
            <person name="Teles M."/>
            <person name="MacKenzie S."/>
            <person name="Amaro C."/>
        </authorList>
    </citation>
    <scope>NUCLEOTIDE SEQUENCE</scope>
</reference>
<accession>A0A0E9U380</accession>
<organism evidence="2">
    <name type="scientific">Anguilla anguilla</name>
    <name type="common">European freshwater eel</name>
    <name type="synonym">Muraena anguilla</name>
    <dbReference type="NCBI Taxonomy" id="7936"/>
    <lineage>
        <taxon>Eukaryota</taxon>
        <taxon>Metazoa</taxon>
        <taxon>Chordata</taxon>
        <taxon>Craniata</taxon>
        <taxon>Vertebrata</taxon>
        <taxon>Euteleostomi</taxon>
        <taxon>Actinopterygii</taxon>
        <taxon>Neopterygii</taxon>
        <taxon>Teleostei</taxon>
        <taxon>Anguilliformes</taxon>
        <taxon>Anguillidae</taxon>
        <taxon>Anguilla</taxon>
    </lineage>
</organism>
<evidence type="ECO:0000256" key="1">
    <source>
        <dbReference type="SAM" id="MobiDB-lite"/>
    </source>
</evidence>
<protein>
    <submittedName>
        <fullName evidence="2">Uncharacterized protein</fullName>
    </submittedName>
</protein>
<proteinExistence type="predicted"/>